<organism evidence="1">
    <name type="scientific">bioreactor metagenome</name>
    <dbReference type="NCBI Taxonomy" id="1076179"/>
    <lineage>
        <taxon>unclassified sequences</taxon>
        <taxon>metagenomes</taxon>
        <taxon>ecological metagenomes</taxon>
    </lineage>
</organism>
<name>A0A644YYM0_9ZZZZ</name>
<reference evidence="1" key="1">
    <citation type="submission" date="2019-08" db="EMBL/GenBank/DDBJ databases">
        <authorList>
            <person name="Kucharzyk K."/>
            <person name="Murdoch R.W."/>
            <person name="Higgins S."/>
            <person name="Loffler F."/>
        </authorList>
    </citation>
    <scope>NUCLEOTIDE SEQUENCE</scope>
</reference>
<comment type="caution">
    <text evidence="1">The sequence shown here is derived from an EMBL/GenBank/DDBJ whole genome shotgun (WGS) entry which is preliminary data.</text>
</comment>
<gene>
    <name evidence="1" type="ORF">SDC9_79974</name>
</gene>
<sequence length="63" mass="6596">MFLPFGGGFEIGPVGHGQRGCPRFAGKVLDYGVALVVHVEDGVKVGVCPGEVGKIHEHSRVVP</sequence>
<dbReference type="AlphaFoldDB" id="A0A644YYM0"/>
<dbReference type="EMBL" id="VSSQ01006649">
    <property type="protein sequence ID" value="MPM33399.1"/>
    <property type="molecule type" value="Genomic_DNA"/>
</dbReference>
<proteinExistence type="predicted"/>
<protein>
    <submittedName>
        <fullName evidence="1">Uncharacterized protein</fullName>
    </submittedName>
</protein>
<accession>A0A644YYM0</accession>
<evidence type="ECO:0000313" key="1">
    <source>
        <dbReference type="EMBL" id="MPM33399.1"/>
    </source>
</evidence>